<evidence type="ECO:0000313" key="3">
    <source>
        <dbReference type="Proteomes" id="UP001320603"/>
    </source>
</evidence>
<gene>
    <name evidence="2" type="ORF">NEE14_000775</name>
</gene>
<dbReference type="EMBL" id="CP146284">
    <property type="protein sequence ID" value="WWV66560.1"/>
    <property type="molecule type" value="Genomic_DNA"/>
</dbReference>
<proteinExistence type="predicted"/>
<evidence type="ECO:0008006" key="4">
    <source>
        <dbReference type="Google" id="ProtNLM"/>
    </source>
</evidence>
<protein>
    <recommendedName>
        <fullName evidence="4">DUF4421 domain-containing protein</fullName>
    </recommendedName>
</protein>
<feature type="signal peptide" evidence="1">
    <location>
        <begin position="1"/>
        <end position="19"/>
    </location>
</feature>
<reference evidence="2 3" key="1">
    <citation type="submission" date="2024-02" db="EMBL/GenBank/DDBJ databases">
        <title>Whole genome sequencing of Parabacteroides sp. AD58.</title>
        <authorList>
            <person name="Chaplin A.V."/>
            <person name="Pikina A.P."/>
            <person name="Sokolova S.R."/>
            <person name="Korostin D.O."/>
            <person name="Efimov B.A."/>
        </authorList>
    </citation>
    <scope>NUCLEOTIDE SEQUENCE [LARGE SCALE GENOMIC DNA]</scope>
    <source>
        <strain evidence="2 3">AD58</strain>
    </source>
</reference>
<keyword evidence="1" id="KW-0732">Signal</keyword>
<sequence>MRKWILLLTWIGCTFSAVAQLDTKLYRSETKIDSLDQGKWLVELDNITFFKDNEYAGRLQKGYTLPGFWLQPKLVYYPLSNVKLELGAHLLRYWGADRYPDGTYQGIADLNSPTYQKGFHALPWLRAQVDLGNWSLVFGDIYGKSNHRLVDPLYSSELNLTADPEAGLQVLYSSVHFDMDVWVDWQSFIFRDDTHQERFQVGFSSRFKWNSEESPFHAYLPLQVMAQHRGGEIDTIHVNSVQTLMNGAAGLGLVWNTKKPVLRRVGAEADFVFSYQQAGHLWPVESGTGYYLKAYADLKDFRVKAAWWRNYSFVSLQGNPFYSCLSVDEPGTQFRSTGMFCLGLEYARNLGHGIILGADADIYLHKPFEKLVSGEGWEHKSFSNSFSIGAYLRVNPSILIRHFGKE</sequence>
<evidence type="ECO:0000256" key="1">
    <source>
        <dbReference type="SAM" id="SignalP"/>
    </source>
</evidence>
<organism evidence="2 3">
    <name type="scientific">Parabacteroides absconsus</name>
    <dbReference type="NCBI Taxonomy" id="2951805"/>
    <lineage>
        <taxon>Bacteria</taxon>
        <taxon>Pseudomonadati</taxon>
        <taxon>Bacteroidota</taxon>
        <taxon>Bacteroidia</taxon>
        <taxon>Bacteroidales</taxon>
        <taxon>Tannerellaceae</taxon>
        <taxon>Parabacteroides</taxon>
    </lineage>
</organism>
<evidence type="ECO:0000313" key="2">
    <source>
        <dbReference type="EMBL" id="WWV66560.1"/>
    </source>
</evidence>
<accession>A0ABZ2IKI8</accession>
<name>A0ABZ2IKI8_9BACT</name>
<dbReference type="Proteomes" id="UP001320603">
    <property type="component" value="Chromosome"/>
</dbReference>
<feature type="chain" id="PRO_5045820746" description="DUF4421 domain-containing protein" evidence="1">
    <location>
        <begin position="20"/>
        <end position="406"/>
    </location>
</feature>
<dbReference type="RefSeq" id="WP_251968323.1">
    <property type="nucleotide sequence ID" value="NZ_CP146284.1"/>
</dbReference>
<keyword evidence="3" id="KW-1185">Reference proteome</keyword>